<feature type="region of interest" description="Disordered" evidence="1">
    <location>
        <begin position="1"/>
        <end position="28"/>
    </location>
</feature>
<dbReference type="AlphaFoldDB" id="A0A9Q3PFY0"/>
<dbReference type="Proteomes" id="UP000765509">
    <property type="component" value="Unassembled WGS sequence"/>
</dbReference>
<evidence type="ECO:0000256" key="1">
    <source>
        <dbReference type="SAM" id="MobiDB-lite"/>
    </source>
</evidence>
<accession>A0A9Q3PFY0</accession>
<gene>
    <name evidence="2" type="ORF">O181_099505</name>
</gene>
<proteinExistence type="predicted"/>
<evidence type="ECO:0000313" key="3">
    <source>
        <dbReference type="Proteomes" id="UP000765509"/>
    </source>
</evidence>
<reference evidence="2" key="1">
    <citation type="submission" date="2021-03" db="EMBL/GenBank/DDBJ databases">
        <title>Draft genome sequence of rust myrtle Austropuccinia psidii MF-1, a brazilian biotype.</title>
        <authorList>
            <person name="Quecine M.C."/>
            <person name="Pachon D.M.R."/>
            <person name="Bonatelli M.L."/>
            <person name="Correr F.H."/>
            <person name="Franceschini L.M."/>
            <person name="Leite T.F."/>
            <person name="Margarido G.R.A."/>
            <person name="Almeida C.A."/>
            <person name="Ferrarezi J.A."/>
            <person name="Labate C.A."/>
        </authorList>
    </citation>
    <scope>NUCLEOTIDE SEQUENCE</scope>
    <source>
        <strain evidence="2">MF-1</strain>
    </source>
</reference>
<dbReference type="EMBL" id="AVOT02068614">
    <property type="protein sequence ID" value="MBW0559790.1"/>
    <property type="molecule type" value="Genomic_DNA"/>
</dbReference>
<keyword evidence="3" id="KW-1185">Reference proteome</keyword>
<name>A0A9Q3PFY0_9BASI</name>
<sequence>MDSSTPFTEKRPNNLPKRVNIPAQASSPLQQELQINKTPIFKIRPKDHNSWFYGKEMEILIKRVENIVEIEEASGRYIARQICFLTKDQDISYHIEGMPGYLTGDWEKSELDMKKRWGAVSPKRIYKLSSITELFTKL</sequence>
<comment type="caution">
    <text evidence="2">The sequence shown here is derived from an EMBL/GenBank/DDBJ whole genome shotgun (WGS) entry which is preliminary data.</text>
</comment>
<organism evidence="2 3">
    <name type="scientific">Austropuccinia psidii MF-1</name>
    <dbReference type="NCBI Taxonomy" id="1389203"/>
    <lineage>
        <taxon>Eukaryota</taxon>
        <taxon>Fungi</taxon>
        <taxon>Dikarya</taxon>
        <taxon>Basidiomycota</taxon>
        <taxon>Pucciniomycotina</taxon>
        <taxon>Pucciniomycetes</taxon>
        <taxon>Pucciniales</taxon>
        <taxon>Sphaerophragmiaceae</taxon>
        <taxon>Austropuccinia</taxon>
    </lineage>
</organism>
<dbReference type="OrthoDB" id="2152029at2759"/>
<protein>
    <submittedName>
        <fullName evidence="2">Uncharacterized protein</fullName>
    </submittedName>
</protein>
<evidence type="ECO:0000313" key="2">
    <source>
        <dbReference type="EMBL" id="MBW0559790.1"/>
    </source>
</evidence>